<feature type="transmembrane region" description="Helical" evidence="5">
    <location>
        <begin position="140"/>
        <end position="162"/>
    </location>
</feature>
<keyword evidence="3 5" id="KW-1133">Transmembrane helix</keyword>
<dbReference type="RefSeq" id="XP_054854885.1">
    <property type="nucleotide sequence ID" value="XM_054998910.1"/>
</dbReference>
<evidence type="ECO:0000256" key="1">
    <source>
        <dbReference type="ARBA" id="ARBA00004141"/>
    </source>
</evidence>
<dbReference type="PANTHER" id="PTHR10671">
    <property type="entry name" value="EPITHELIAL MEMBRANE PROTEIN-RELATED"/>
    <property type="match status" value="1"/>
</dbReference>
<dbReference type="InterPro" id="IPR004031">
    <property type="entry name" value="PMP22/EMP/MP20/Claudin"/>
</dbReference>
<dbReference type="GO" id="GO:0005886">
    <property type="term" value="C:plasma membrane"/>
    <property type="evidence" value="ECO:0007669"/>
    <property type="project" value="TreeGrafter"/>
</dbReference>
<protein>
    <submittedName>
        <fullName evidence="7">Protein NKG7-like</fullName>
    </submittedName>
</protein>
<dbReference type="GeneID" id="129342953"/>
<name>A0AA97LGJ9_EUBMA</name>
<dbReference type="Pfam" id="PF00822">
    <property type="entry name" value="PMP22_Claudin"/>
    <property type="match status" value="1"/>
</dbReference>
<sequence>MGWHQLLAAGCTVFSLIMLIIVVTSHNWIVVESTSQMYYSGVWKICATVVCDSVYAKKGYFQLIRTLFVLAMFSTFFSSSFMLFTYRYLPAFRSSRFLFAAIGSFITGFLMLIAVTVYTIFIVKHGISPEVHVTYQWSFYLAWCIGPSFALTGFLSLMAYYFMPVHRISLTDDDSINQSPSSELRIISMESCHRNSVMLNMAEF</sequence>
<feature type="transmembrane region" description="Helical" evidence="5">
    <location>
        <begin position="6"/>
        <end position="25"/>
    </location>
</feature>
<evidence type="ECO:0000256" key="5">
    <source>
        <dbReference type="SAM" id="Phobius"/>
    </source>
</evidence>
<accession>A0AA97LGJ9</accession>
<dbReference type="AlphaFoldDB" id="A0AA97LGJ9"/>
<evidence type="ECO:0000313" key="6">
    <source>
        <dbReference type="Proteomes" id="UP001190640"/>
    </source>
</evidence>
<evidence type="ECO:0000256" key="2">
    <source>
        <dbReference type="ARBA" id="ARBA00022692"/>
    </source>
</evidence>
<organism evidence="6 7">
    <name type="scientific">Eublepharis macularius</name>
    <name type="common">Leopard gecko</name>
    <name type="synonym">Cyrtodactylus macularius</name>
    <dbReference type="NCBI Taxonomy" id="481883"/>
    <lineage>
        <taxon>Eukaryota</taxon>
        <taxon>Metazoa</taxon>
        <taxon>Chordata</taxon>
        <taxon>Craniata</taxon>
        <taxon>Vertebrata</taxon>
        <taxon>Euteleostomi</taxon>
        <taxon>Lepidosauria</taxon>
        <taxon>Squamata</taxon>
        <taxon>Bifurcata</taxon>
        <taxon>Gekkota</taxon>
        <taxon>Eublepharidae</taxon>
        <taxon>Eublepharinae</taxon>
        <taxon>Eublepharis</taxon>
    </lineage>
</organism>
<keyword evidence="6" id="KW-1185">Reference proteome</keyword>
<feature type="transmembrane region" description="Helical" evidence="5">
    <location>
        <begin position="62"/>
        <end position="85"/>
    </location>
</feature>
<dbReference type="KEGG" id="emc:129342953"/>
<evidence type="ECO:0000313" key="7">
    <source>
        <dbReference type="RefSeq" id="XP_054854885.1"/>
    </source>
</evidence>
<keyword evidence="2 5" id="KW-0812">Transmembrane</keyword>
<dbReference type="InterPro" id="IPR050579">
    <property type="entry name" value="PMP-22/EMP/MP20-like"/>
</dbReference>
<proteinExistence type="predicted"/>
<feature type="transmembrane region" description="Helical" evidence="5">
    <location>
        <begin position="97"/>
        <end position="120"/>
    </location>
</feature>
<dbReference type="Gene3D" id="1.20.140.150">
    <property type="match status" value="1"/>
</dbReference>
<evidence type="ECO:0000256" key="4">
    <source>
        <dbReference type="ARBA" id="ARBA00023136"/>
    </source>
</evidence>
<evidence type="ECO:0000256" key="3">
    <source>
        <dbReference type="ARBA" id="ARBA00022989"/>
    </source>
</evidence>
<dbReference type="Proteomes" id="UP001190640">
    <property type="component" value="Chromosome 15"/>
</dbReference>
<comment type="subcellular location">
    <subcellularLocation>
        <location evidence="1">Membrane</location>
        <topology evidence="1">Multi-pass membrane protein</topology>
    </subcellularLocation>
</comment>
<reference evidence="7" key="1">
    <citation type="submission" date="2025-08" db="UniProtKB">
        <authorList>
            <consortium name="RefSeq"/>
        </authorList>
    </citation>
    <scope>IDENTIFICATION</scope>
    <source>
        <tissue evidence="7">Blood</tissue>
    </source>
</reference>
<keyword evidence="4 5" id="KW-0472">Membrane</keyword>
<dbReference type="PANTHER" id="PTHR10671:SF108">
    <property type="entry name" value="CLAUDIN FAMILY PROTEIN-RELATED"/>
    <property type="match status" value="1"/>
</dbReference>
<gene>
    <name evidence="7" type="primary">LOC129342953</name>
</gene>